<proteinExistence type="predicted"/>
<feature type="domain" description="Acyl-CoA thioesterase-like N-terminal HotDog" evidence="1">
    <location>
        <begin position="35"/>
        <end position="108"/>
    </location>
</feature>
<dbReference type="InterPro" id="IPR042171">
    <property type="entry name" value="Acyl-CoA_hotdog"/>
</dbReference>
<gene>
    <name evidence="3" type="ORF">J121_2932</name>
</gene>
<sequence length="260" mass="27578">MSVSRFPFWRVAPGERGGEYVLPVMPPATVGPEGAPHVMGGVALAAAVDALELASGQTLLWSNIQFLAPTTHAEELVVSCEQCGGGQSVGQWQAEIRSNGRPTHRVSAALGAREPSEQRIFAAMPDVPSPAECESGDRSWGVPGTLGDQLETRVAMQDDERGIQALWSRSQAGFAADSGWLAIVSDFFLGAHPASRGGSSLDDTYRYIQSADDGWVLSVTELAAFDRGVVHGSARHFAEDGRLLAISSQSGVLPRIPRTP</sequence>
<feature type="domain" description="Acyl-CoA thioesterase-like C-terminal" evidence="2">
    <location>
        <begin position="159"/>
        <end position="252"/>
    </location>
</feature>
<dbReference type="STRING" id="1306953.J121_2932"/>
<name>A0A0L1KH01_9SPHN</name>
<dbReference type="Proteomes" id="UP000037446">
    <property type="component" value="Unassembled WGS sequence"/>
</dbReference>
<reference evidence="3" key="1">
    <citation type="submission" date="2015-02" db="EMBL/GenBank/DDBJ databases">
        <authorList>
            <person name="Chooi Y.-H."/>
        </authorList>
    </citation>
    <scope>NUCLEOTIDE SEQUENCE [LARGE SCALE GENOMIC DNA]</scope>
    <source>
        <strain evidence="3">LAMA 915</strain>
    </source>
</reference>
<dbReference type="InterPro" id="IPR049450">
    <property type="entry name" value="ACOT8-like_C"/>
</dbReference>
<accession>A0A0L1KH01</accession>
<dbReference type="EMBL" id="JYNE01000017">
    <property type="protein sequence ID" value="KNH03149.1"/>
    <property type="molecule type" value="Genomic_DNA"/>
</dbReference>
<organism evidence="3 4">
    <name type="scientific">Qipengyuania citrea LAMA 915</name>
    <dbReference type="NCBI Taxonomy" id="1306953"/>
    <lineage>
        <taxon>Bacteria</taxon>
        <taxon>Pseudomonadati</taxon>
        <taxon>Pseudomonadota</taxon>
        <taxon>Alphaproteobacteria</taxon>
        <taxon>Sphingomonadales</taxon>
        <taxon>Erythrobacteraceae</taxon>
        <taxon>Qipengyuania</taxon>
    </lineage>
</organism>
<evidence type="ECO:0000259" key="2">
    <source>
        <dbReference type="Pfam" id="PF20789"/>
    </source>
</evidence>
<dbReference type="PATRIC" id="fig|1306953.7.peg.3037"/>
<dbReference type="AlphaFoldDB" id="A0A0L1KH01"/>
<dbReference type="Gene3D" id="2.40.160.210">
    <property type="entry name" value="Acyl-CoA thioesterase, double hotdog domain"/>
    <property type="match status" value="1"/>
</dbReference>
<dbReference type="Pfam" id="PF13622">
    <property type="entry name" value="4HBT_3"/>
    <property type="match status" value="1"/>
</dbReference>
<evidence type="ECO:0000313" key="3">
    <source>
        <dbReference type="EMBL" id="KNH03149.1"/>
    </source>
</evidence>
<protein>
    <submittedName>
        <fullName evidence="3">TesB-like acyl-CoA thioesterase 2</fullName>
    </submittedName>
</protein>
<dbReference type="SUPFAM" id="SSF54637">
    <property type="entry name" value="Thioesterase/thiol ester dehydrase-isomerase"/>
    <property type="match status" value="2"/>
</dbReference>
<dbReference type="RefSeq" id="WP_050599495.1">
    <property type="nucleotide sequence ID" value="NZ_JYNE01000017.1"/>
</dbReference>
<dbReference type="Pfam" id="PF20789">
    <property type="entry name" value="4HBT_3C"/>
    <property type="match status" value="1"/>
</dbReference>
<dbReference type="InterPro" id="IPR049449">
    <property type="entry name" value="TesB_ACOT8-like_N"/>
</dbReference>
<evidence type="ECO:0000313" key="4">
    <source>
        <dbReference type="Proteomes" id="UP000037446"/>
    </source>
</evidence>
<dbReference type="InterPro" id="IPR029069">
    <property type="entry name" value="HotDog_dom_sf"/>
</dbReference>
<comment type="caution">
    <text evidence="3">The sequence shown here is derived from an EMBL/GenBank/DDBJ whole genome shotgun (WGS) entry which is preliminary data.</text>
</comment>
<evidence type="ECO:0000259" key="1">
    <source>
        <dbReference type="Pfam" id="PF13622"/>
    </source>
</evidence>